<evidence type="ECO:0000256" key="1">
    <source>
        <dbReference type="SAM" id="MobiDB-lite"/>
    </source>
</evidence>
<proteinExistence type="predicted"/>
<sequence>MRSAAARPDREVGEVAGSGSVGLWARSQRSEKAGGRDPMRD</sequence>
<accession>A0A0A9B038</accession>
<feature type="compositionally biased region" description="Basic and acidic residues" evidence="1">
    <location>
        <begin position="28"/>
        <end position="41"/>
    </location>
</feature>
<dbReference type="AlphaFoldDB" id="A0A0A9B038"/>
<evidence type="ECO:0000313" key="2">
    <source>
        <dbReference type="EMBL" id="JAD56721.1"/>
    </source>
</evidence>
<reference evidence="2" key="1">
    <citation type="submission" date="2014-09" db="EMBL/GenBank/DDBJ databases">
        <authorList>
            <person name="Magalhaes I.L.F."/>
            <person name="Oliveira U."/>
            <person name="Santos F.R."/>
            <person name="Vidigal T.H.D.A."/>
            <person name="Brescovit A.D."/>
            <person name="Santos A.J."/>
        </authorList>
    </citation>
    <scope>NUCLEOTIDE SEQUENCE</scope>
    <source>
        <tissue evidence="2">Shoot tissue taken approximately 20 cm above the soil surface</tissue>
    </source>
</reference>
<organism evidence="2">
    <name type="scientific">Arundo donax</name>
    <name type="common">Giant reed</name>
    <name type="synonym">Donax arundinaceus</name>
    <dbReference type="NCBI Taxonomy" id="35708"/>
    <lineage>
        <taxon>Eukaryota</taxon>
        <taxon>Viridiplantae</taxon>
        <taxon>Streptophyta</taxon>
        <taxon>Embryophyta</taxon>
        <taxon>Tracheophyta</taxon>
        <taxon>Spermatophyta</taxon>
        <taxon>Magnoliopsida</taxon>
        <taxon>Liliopsida</taxon>
        <taxon>Poales</taxon>
        <taxon>Poaceae</taxon>
        <taxon>PACMAD clade</taxon>
        <taxon>Arundinoideae</taxon>
        <taxon>Arundineae</taxon>
        <taxon>Arundo</taxon>
    </lineage>
</organism>
<name>A0A0A9B038_ARUDO</name>
<reference evidence="2" key="2">
    <citation type="journal article" date="2015" name="Data Brief">
        <title>Shoot transcriptome of the giant reed, Arundo donax.</title>
        <authorList>
            <person name="Barrero R.A."/>
            <person name="Guerrero F.D."/>
            <person name="Moolhuijzen P."/>
            <person name="Goolsby J.A."/>
            <person name="Tidwell J."/>
            <person name="Bellgard S.E."/>
            <person name="Bellgard M.I."/>
        </authorList>
    </citation>
    <scope>NUCLEOTIDE SEQUENCE</scope>
    <source>
        <tissue evidence="2">Shoot tissue taken approximately 20 cm above the soil surface</tissue>
    </source>
</reference>
<dbReference type="EMBL" id="GBRH01241174">
    <property type="protein sequence ID" value="JAD56721.1"/>
    <property type="molecule type" value="Transcribed_RNA"/>
</dbReference>
<feature type="region of interest" description="Disordered" evidence="1">
    <location>
        <begin position="1"/>
        <end position="41"/>
    </location>
</feature>
<protein>
    <submittedName>
        <fullName evidence="2">Uncharacterized protein</fullName>
    </submittedName>
</protein>